<dbReference type="Proteomes" id="UP000240830">
    <property type="component" value="Unassembled WGS sequence"/>
</dbReference>
<accession>A0A2H9TNM7</accession>
<protein>
    <submittedName>
        <fullName evidence="1">Uncharacterized protein</fullName>
    </submittedName>
</protein>
<sequence>MSCSEFAIRRAYNDFGPDLIINPVVADVLQQSMSVRGCASSLWNIARSLRQPSMDGTIEANNHWRPFLSGALQVMVGDSIDYAEVANVLARSKTVAEKLSKELARVRIRVKRAPEAWQYGMLYEQAIHEVKDFDSQLAFFPMARELDPKAAARVLGNILKYRPEMVNKVGEDVLMAMINRIEFNDNQAFTALPFITANYTGASIEYCAYADTTSNERKYVAQHVLRNYLRSGERLDNELLYRKEVSFAISDLIKNDWIPSTTFSPYTTALEDLEELMKDLALLMQSPTDDFVGNILCIIGAVEEKDRVITRAITPMLISGFLQQYFTVATLEEKTRYKIRKDEIFDIIKSEMLMDLILANIQEIPVEKLITSYVDKKFFSNAHDPYFARNSIPMAKMLQKLNEHAIRKVREAFPEMTGEDFASADRDLRWWFTMSPDLYVKRLFDIIRTGPPNLRQYYARDPLTLKLESNPEAEPYPVKWFSSKFMGGMLQYHDICNDPESLKIMVEQAKVHPAKAFWSEFVAATVADHYGRSEKTLVEKLKGSIQVPLDIKLLKDQEIYKEKQLGEPSMLEKFIEDDGNKVYFDHRGYPNCGSCTEDCGLCDIYKDLGDAACLVVDKLHTLWNSHGTEVFIKICSDSIIKAIRELPPTKEGTELTEQHNKRLKSIWDNFFASANAHRLEVGVADVPEPMFETMGSLPNRKLWTLYPILLNDLDDERKTKQRAALYATIKSNLKEANMWPAVTYLSLDPPPVSPDQYIQDVLDVMGTYVNKIGQYESISDEKSMLRKVLLKRYEERPELAEKLEDPEEEAKMAAFSPYLLEEMPATLTSEDEAKKMATRMRSAVSKATLNHWIKFMTAVPNPDLWKPVMQSITTVEQWTAFRKLVTTKNFEKLYSSSKDVLEKGSISALCQSIDAEFAELKYPVGCAATSKHMLLVREIGIIQGDVYGQGNSQVKKMTLPDCINAKVKIFTLAVENCMIARTEDTYNEPPDHLAKLHLKEYAPGWSYPTLRILHSVVFTRLESKRVVRNIPLLTIDKILEQALQSTQEYPFLDYDPPPPKTPTTEEKIEEERRFLDNFEYHRGASEPPVTIPLKAALEHYASQAINQDPTGSGITTKLRRDNLEKIKLNCPACKKVILREMRKLLFPMAERLSMLMQYDRTDYMLAVLAEGTSENITEAEAEAVKMIVSAFMEGPPL</sequence>
<reference evidence="1 2" key="1">
    <citation type="submission" date="2016-10" db="EMBL/GenBank/DDBJ databases">
        <title>The genome of Paramicrosporidium saccamoebae is the missing link in understanding Cryptomycota and Microsporidia evolution.</title>
        <authorList>
            <person name="Quandt C.A."/>
            <person name="Beaudet D."/>
            <person name="Corsaro D."/>
            <person name="Michel R."/>
            <person name="Corradi N."/>
            <person name="James T."/>
        </authorList>
    </citation>
    <scope>NUCLEOTIDE SEQUENCE [LARGE SCALE GENOMIC DNA]</scope>
    <source>
        <strain evidence="1 2">KSL3</strain>
    </source>
</reference>
<name>A0A2H9TNM7_9FUNG</name>
<comment type="caution">
    <text evidence="1">The sequence shown here is derived from an EMBL/GenBank/DDBJ whole genome shotgun (WGS) entry which is preliminary data.</text>
</comment>
<evidence type="ECO:0000313" key="1">
    <source>
        <dbReference type="EMBL" id="PJF19371.1"/>
    </source>
</evidence>
<organism evidence="1 2">
    <name type="scientific">Paramicrosporidium saccamoebae</name>
    <dbReference type="NCBI Taxonomy" id="1246581"/>
    <lineage>
        <taxon>Eukaryota</taxon>
        <taxon>Fungi</taxon>
        <taxon>Fungi incertae sedis</taxon>
        <taxon>Cryptomycota</taxon>
        <taxon>Cryptomycota incertae sedis</taxon>
        <taxon>Paramicrosporidium</taxon>
    </lineage>
</organism>
<dbReference type="EMBL" id="MTSL01000065">
    <property type="protein sequence ID" value="PJF19371.1"/>
    <property type="molecule type" value="Genomic_DNA"/>
</dbReference>
<keyword evidence="2" id="KW-1185">Reference proteome</keyword>
<gene>
    <name evidence="1" type="ORF">PSACC_00861</name>
</gene>
<evidence type="ECO:0000313" key="2">
    <source>
        <dbReference type="Proteomes" id="UP000240830"/>
    </source>
</evidence>
<dbReference type="AlphaFoldDB" id="A0A2H9TNM7"/>
<proteinExistence type="predicted"/>